<name>A0A4R7KTS7_9CLOT</name>
<dbReference type="AlphaFoldDB" id="A0A4R7KTS7"/>
<evidence type="ECO:0000313" key="2">
    <source>
        <dbReference type="Proteomes" id="UP000295325"/>
    </source>
</evidence>
<dbReference type="Proteomes" id="UP000295325">
    <property type="component" value="Unassembled WGS sequence"/>
</dbReference>
<dbReference type="OrthoDB" id="90760at2"/>
<organism evidence="1 2">
    <name type="scientific">Fonticella tunisiensis</name>
    <dbReference type="NCBI Taxonomy" id="1096341"/>
    <lineage>
        <taxon>Bacteria</taxon>
        <taxon>Bacillati</taxon>
        <taxon>Bacillota</taxon>
        <taxon>Clostridia</taxon>
        <taxon>Eubacteriales</taxon>
        <taxon>Clostridiaceae</taxon>
        <taxon>Fonticella</taxon>
    </lineage>
</organism>
<protein>
    <recommendedName>
        <fullName evidence="3">Phage-related protein</fullName>
    </recommendedName>
</protein>
<sequence>MTLEELKVVISAETEPLKQQLSKIKDQMSGLEKSTNQITSGIKGAFKKLLAGVIALKIGQKIGQAITSGVRESLKVEAAIQQIKRIMGESSNQFLKWAETQALAFNMSQGQAIRYGAVFGNLVSGFAKNSQEAMTYTTDLLKASSIIASSTGRSMEDVMERIRSGLLGNTEAIEDLGVNVNVAMIESTEAFRKFANGKSWQQLDFQTQQQIRLMAILEQTTKKYGDTVAQNTSSQLQQLVAILDNVRLKLGQAFTPILQIILPALTALAQKLYYVTDIIAQFSQALFGKTNNQGGVTQKQIQNTNNQAKAMTKLGNATEKAGKQAKGALAGFDEINSLSKGSSSAGDEGTAGPVGGVASAVPGFDTGGFASATTEVSEKVKNMADSIKKAFKDISNTLKKNKNQIVSSLSGIGAGIGTYLIGTHWDDIMKIVPKAMEVAKKALTSINGPILVASVFVALFTKAVIELWQENEEFRDNIIKAWNGIKDTLNNIWNIVLKPIFDAFVDMLLDIYNEGIKPLWDKWKEFVNQIVLLMTDLWNNGMKPVVDWIVKTFGPNIVDTFKWLFNEIKRVVLLIIDIVSNILGTFSGVISGVRQIFNGLIDFVAGVFTGNWSRAWNGIKEIFSGVFNILKSIASGVFNSIGDIIFWVVDRIKSNISGIKNTFSGVFNSLYSIIKAPLNNVISAINNSLGKIRIDIPWWVPGIGGRTFSVPKIPYLAQGGYVGANNPMLAVIGDNRTEGEIVAPESKIYEQTYRAIKDALGSNSGDKTLVLNLNVGNSTIARIVIDSLREYARQHGEIPIPI</sequence>
<comment type="caution">
    <text evidence="1">The sequence shown here is derived from an EMBL/GenBank/DDBJ whole genome shotgun (WGS) entry which is preliminary data.</text>
</comment>
<proteinExistence type="predicted"/>
<dbReference type="InterPro" id="IPR016024">
    <property type="entry name" value="ARM-type_fold"/>
</dbReference>
<keyword evidence="2" id="KW-1185">Reference proteome</keyword>
<dbReference type="SUPFAM" id="SSF48371">
    <property type="entry name" value="ARM repeat"/>
    <property type="match status" value="1"/>
</dbReference>
<evidence type="ECO:0000313" key="1">
    <source>
        <dbReference type="EMBL" id="TDT63429.1"/>
    </source>
</evidence>
<accession>A0A4R7KTS7</accession>
<gene>
    <name evidence="1" type="ORF">EDD71_102191</name>
</gene>
<dbReference type="EMBL" id="SOAZ01000002">
    <property type="protein sequence ID" value="TDT63429.1"/>
    <property type="molecule type" value="Genomic_DNA"/>
</dbReference>
<evidence type="ECO:0008006" key="3">
    <source>
        <dbReference type="Google" id="ProtNLM"/>
    </source>
</evidence>
<dbReference type="RefSeq" id="WP_133627076.1">
    <property type="nucleotide sequence ID" value="NZ_SOAZ01000002.1"/>
</dbReference>
<reference evidence="1 2" key="1">
    <citation type="submission" date="2019-03" db="EMBL/GenBank/DDBJ databases">
        <title>Genomic Encyclopedia of Type Strains, Phase IV (KMG-IV): sequencing the most valuable type-strain genomes for metagenomic binning, comparative biology and taxonomic classification.</title>
        <authorList>
            <person name="Goeker M."/>
        </authorList>
    </citation>
    <scope>NUCLEOTIDE SEQUENCE [LARGE SCALE GENOMIC DNA]</scope>
    <source>
        <strain evidence="1 2">DSM 24455</strain>
    </source>
</reference>